<feature type="domain" description="N-acetyltransferase" evidence="1">
    <location>
        <begin position="2"/>
        <end position="160"/>
    </location>
</feature>
<protein>
    <submittedName>
        <fullName evidence="2">Putative acetyltransferase</fullName>
        <ecNumber evidence="2">2.3.1.-</ecNumber>
    </submittedName>
</protein>
<reference evidence="2 3" key="1">
    <citation type="submission" date="2020-08" db="EMBL/GenBank/DDBJ databases">
        <title>Functional genomics of gut bacteria from endangered species of beetles.</title>
        <authorList>
            <person name="Carlos-Shanley C."/>
        </authorList>
    </citation>
    <scope>NUCLEOTIDE SEQUENCE [LARGE SCALE GENOMIC DNA]</scope>
    <source>
        <strain evidence="2 3">S00198</strain>
    </source>
</reference>
<evidence type="ECO:0000313" key="3">
    <source>
        <dbReference type="Proteomes" id="UP000575083"/>
    </source>
</evidence>
<dbReference type="Proteomes" id="UP000575083">
    <property type="component" value="Unassembled WGS sequence"/>
</dbReference>
<dbReference type="EMBL" id="JACHLK010000001">
    <property type="protein sequence ID" value="MBB6558094.1"/>
    <property type="molecule type" value="Genomic_DNA"/>
</dbReference>
<evidence type="ECO:0000259" key="1">
    <source>
        <dbReference type="PROSITE" id="PS51186"/>
    </source>
</evidence>
<dbReference type="PANTHER" id="PTHR43451">
    <property type="entry name" value="ACETYLTRANSFERASE (GNAT) FAMILY PROTEIN"/>
    <property type="match status" value="1"/>
</dbReference>
<dbReference type="PROSITE" id="PS51186">
    <property type="entry name" value="GNAT"/>
    <property type="match status" value="1"/>
</dbReference>
<dbReference type="EC" id="2.3.1.-" evidence="2"/>
<sequence>MWVIRDFEPADAPALRALFHAAVHARARAEYTQEQRDAWAPLSYDVAAWGARLQSNRPFIAQGRAGDGVATIAGFSDLQPTGYIDHFFVAPAHAGQGVAQALMAHIHAQAALRGISRLWADVSLTAEPFFAKSGFAVEARQQVERHGVVLSNARMAKRLTGAAGVGQ</sequence>
<keyword evidence="3" id="KW-1185">Reference proteome</keyword>
<name>A0A7X0PAI4_9BURK</name>
<proteinExistence type="predicted"/>
<dbReference type="RefSeq" id="WP_184855489.1">
    <property type="nucleotide sequence ID" value="NZ_JACHLK010000001.1"/>
</dbReference>
<evidence type="ECO:0000313" key="2">
    <source>
        <dbReference type="EMBL" id="MBB6558094.1"/>
    </source>
</evidence>
<accession>A0A7X0PAI4</accession>
<dbReference type="InterPro" id="IPR016181">
    <property type="entry name" value="Acyl_CoA_acyltransferase"/>
</dbReference>
<dbReference type="PANTHER" id="PTHR43451:SF1">
    <property type="entry name" value="ACETYLTRANSFERASE"/>
    <property type="match status" value="1"/>
</dbReference>
<gene>
    <name evidence="2" type="ORF">HNP48_000758</name>
</gene>
<dbReference type="Pfam" id="PF13673">
    <property type="entry name" value="Acetyltransf_10"/>
    <property type="match status" value="1"/>
</dbReference>
<dbReference type="Gene3D" id="3.40.630.30">
    <property type="match status" value="1"/>
</dbReference>
<dbReference type="GO" id="GO:0016747">
    <property type="term" value="F:acyltransferase activity, transferring groups other than amino-acyl groups"/>
    <property type="evidence" value="ECO:0007669"/>
    <property type="project" value="InterPro"/>
</dbReference>
<dbReference type="AlphaFoldDB" id="A0A7X0PAI4"/>
<organism evidence="2 3">
    <name type="scientific">Acidovorax soli</name>
    <dbReference type="NCBI Taxonomy" id="592050"/>
    <lineage>
        <taxon>Bacteria</taxon>
        <taxon>Pseudomonadati</taxon>
        <taxon>Pseudomonadota</taxon>
        <taxon>Betaproteobacteria</taxon>
        <taxon>Burkholderiales</taxon>
        <taxon>Comamonadaceae</taxon>
        <taxon>Acidovorax</taxon>
    </lineage>
</organism>
<comment type="caution">
    <text evidence="2">The sequence shown here is derived from an EMBL/GenBank/DDBJ whole genome shotgun (WGS) entry which is preliminary data.</text>
</comment>
<dbReference type="InterPro" id="IPR000182">
    <property type="entry name" value="GNAT_dom"/>
</dbReference>
<keyword evidence="2" id="KW-0012">Acyltransferase</keyword>
<dbReference type="CDD" id="cd04301">
    <property type="entry name" value="NAT_SF"/>
    <property type="match status" value="1"/>
</dbReference>
<keyword evidence="2" id="KW-0808">Transferase</keyword>
<dbReference type="SUPFAM" id="SSF55729">
    <property type="entry name" value="Acyl-CoA N-acyltransferases (Nat)"/>
    <property type="match status" value="1"/>
</dbReference>
<dbReference type="InterPro" id="IPR052564">
    <property type="entry name" value="N-acetyltrans/Recomb-assoc"/>
</dbReference>